<comment type="caution">
    <text evidence="1">The sequence shown here is derived from an EMBL/GenBank/DDBJ whole genome shotgun (WGS) entry which is preliminary data.</text>
</comment>
<evidence type="ECO:0000313" key="1">
    <source>
        <dbReference type="EMBL" id="KAJ8649105.1"/>
    </source>
</evidence>
<dbReference type="Proteomes" id="UP001234297">
    <property type="component" value="Chromosome 1"/>
</dbReference>
<accession>A0ACC2MTP4</accession>
<sequence>MHNPQPSSSLSPFPVLLTLPQSSPSSASCNDLHCPRPPSSLYLPQPSPSSFFCSASYPTPRAHRPMPWNSSPCCCSFFFFFSSSFCFQPSCAAAATSSPLQPAATALPPFARSHCMISLHSTPGLSFSASLPAVILPLPLPAVGLLLHRRPPFSFCWPLHLNPPAKPAAMAAIPPPGHCRQPQPAATAAALFPSGQSTIVRPALLLLLLLLFLLLPALPYTDQPDYLHTAVISPAAAAAPPFFSLQLPGHSLLLPALSLARFFSLAPFLI</sequence>
<keyword evidence="2" id="KW-1185">Reference proteome</keyword>
<organism evidence="1 2">
    <name type="scientific">Persea americana</name>
    <name type="common">Avocado</name>
    <dbReference type="NCBI Taxonomy" id="3435"/>
    <lineage>
        <taxon>Eukaryota</taxon>
        <taxon>Viridiplantae</taxon>
        <taxon>Streptophyta</taxon>
        <taxon>Embryophyta</taxon>
        <taxon>Tracheophyta</taxon>
        <taxon>Spermatophyta</taxon>
        <taxon>Magnoliopsida</taxon>
        <taxon>Magnoliidae</taxon>
        <taxon>Laurales</taxon>
        <taxon>Lauraceae</taxon>
        <taxon>Persea</taxon>
    </lineage>
</organism>
<dbReference type="EMBL" id="CM056809">
    <property type="protein sequence ID" value="KAJ8649105.1"/>
    <property type="molecule type" value="Genomic_DNA"/>
</dbReference>
<evidence type="ECO:0000313" key="2">
    <source>
        <dbReference type="Proteomes" id="UP001234297"/>
    </source>
</evidence>
<reference evidence="1 2" key="1">
    <citation type="journal article" date="2022" name="Hortic Res">
        <title>A haplotype resolved chromosomal level avocado genome allows analysis of novel avocado genes.</title>
        <authorList>
            <person name="Nath O."/>
            <person name="Fletcher S.J."/>
            <person name="Hayward A."/>
            <person name="Shaw L.M."/>
            <person name="Masouleh A.K."/>
            <person name="Furtado A."/>
            <person name="Henry R.J."/>
            <person name="Mitter N."/>
        </authorList>
    </citation>
    <scope>NUCLEOTIDE SEQUENCE [LARGE SCALE GENOMIC DNA]</scope>
    <source>
        <strain evidence="2">cv. Hass</strain>
    </source>
</reference>
<protein>
    <submittedName>
        <fullName evidence="1">Uncharacterized protein</fullName>
    </submittedName>
</protein>
<gene>
    <name evidence="1" type="ORF">MRB53_002128</name>
</gene>
<name>A0ACC2MTP4_PERAE</name>
<proteinExistence type="predicted"/>